<feature type="coiled-coil region" evidence="1">
    <location>
        <begin position="55"/>
        <end position="89"/>
    </location>
</feature>
<dbReference type="Proteomes" id="UP001152562">
    <property type="component" value="Unassembled WGS sequence"/>
</dbReference>
<sequence>MFGNVQPVRAKSQKGRYISEATQDPLSPKKASPRMNEALIQKYHSILLKETQECRQEMNNRFEEQGKQYKELQGRFNRSETELKELRKSIMVIMENTFEVETLQGHELKRNVNSLNNCSLDKCPIAGTQCQTRYFTGVVCECYKTEPEPNKK</sequence>
<comment type="caution">
    <text evidence="3">The sequence shown here is derived from an EMBL/GenBank/DDBJ whole genome shotgun (WGS) entry which is preliminary data.</text>
</comment>
<evidence type="ECO:0000256" key="1">
    <source>
        <dbReference type="SAM" id="Coils"/>
    </source>
</evidence>
<evidence type="ECO:0000313" key="3">
    <source>
        <dbReference type="EMBL" id="CAH4028586.1"/>
    </source>
</evidence>
<protein>
    <submittedName>
        <fullName evidence="3">Uncharacterized protein</fullName>
    </submittedName>
</protein>
<evidence type="ECO:0000256" key="2">
    <source>
        <dbReference type="SAM" id="MobiDB-lite"/>
    </source>
</evidence>
<name>A0A9P0TJQ4_PIEBR</name>
<keyword evidence="4" id="KW-1185">Reference proteome</keyword>
<feature type="region of interest" description="Disordered" evidence="2">
    <location>
        <begin position="1"/>
        <end position="31"/>
    </location>
</feature>
<dbReference type="AlphaFoldDB" id="A0A9P0TJQ4"/>
<proteinExistence type="predicted"/>
<organism evidence="3 4">
    <name type="scientific">Pieris brassicae</name>
    <name type="common">White butterfly</name>
    <name type="synonym">Large white butterfly</name>
    <dbReference type="NCBI Taxonomy" id="7116"/>
    <lineage>
        <taxon>Eukaryota</taxon>
        <taxon>Metazoa</taxon>
        <taxon>Ecdysozoa</taxon>
        <taxon>Arthropoda</taxon>
        <taxon>Hexapoda</taxon>
        <taxon>Insecta</taxon>
        <taxon>Pterygota</taxon>
        <taxon>Neoptera</taxon>
        <taxon>Endopterygota</taxon>
        <taxon>Lepidoptera</taxon>
        <taxon>Glossata</taxon>
        <taxon>Ditrysia</taxon>
        <taxon>Papilionoidea</taxon>
        <taxon>Pieridae</taxon>
        <taxon>Pierinae</taxon>
        <taxon>Pieris</taxon>
    </lineage>
</organism>
<dbReference type="EMBL" id="CALOZG010000005">
    <property type="protein sequence ID" value="CAH4028586.1"/>
    <property type="molecule type" value="Genomic_DNA"/>
</dbReference>
<evidence type="ECO:0000313" key="4">
    <source>
        <dbReference type="Proteomes" id="UP001152562"/>
    </source>
</evidence>
<reference evidence="3" key="1">
    <citation type="submission" date="2022-05" db="EMBL/GenBank/DDBJ databases">
        <authorList>
            <person name="Okamura Y."/>
        </authorList>
    </citation>
    <scope>NUCLEOTIDE SEQUENCE</scope>
</reference>
<gene>
    <name evidence="3" type="ORF">PIBRA_LOCUS5407</name>
</gene>
<accession>A0A9P0TJQ4</accession>
<keyword evidence="1" id="KW-0175">Coiled coil</keyword>